<dbReference type="NCBIfam" id="NF004323">
    <property type="entry name" value="PRK05715.1-5"/>
    <property type="match status" value="1"/>
</dbReference>
<dbReference type="AlphaFoldDB" id="A0A2T0LQG7"/>
<comment type="catalytic activity">
    <reaction evidence="10">
        <text>a quinone + NADH + 5 H(+)(in) = a quinol + NAD(+) + 4 H(+)(out)</text>
        <dbReference type="Rhea" id="RHEA:57888"/>
        <dbReference type="ChEBI" id="CHEBI:15378"/>
        <dbReference type="ChEBI" id="CHEBI:24646"/>
        <dbReference type="ChEBI" id="CHEBI:57540"/>
        <dbReference type="ChEBI" id="CHEBI:57945"/>
        <dbReference type="ChEBI" id="CHEBI:132124"/>
    </reaction>
</comment>
<keyword evidence="5 10" id="KW-0874">Quinone</keyword>
<dbReference type="HAMAP" id="MF_01456">
    <property type="entry name" value="NDH1_NuoK"/>
    <property type="match status" value="1"/>
</dbReference>
<dbReference type="FunFam" id="1.10.287.3510:FF:000001">
    <property type="entry name" value="NADH-quinone oxidoreductase subunit K"/>
    <property type="match status" value="1"/>
</dbReference>
<dbReference type="GO" id="GO:0042773">
    <property type="term" value="P:ATP synthesis coupled electron transport"/>
    <property type="evidence" value="ECO:0007669"/>
    <property type="project" value="InterPro"/>
</dbReference>
<feature type="transmembrane region" description="Helical" evidence="10">
    <location>
        <begin position="60"/>
        <end position="83"/>
    </location>
</feature>
<evidence type="ECO:0000313" key="12">
    <source>
        <dbReference type="Proteomes" id="UP000238362"/>
    </source>
</evidence>
<keyword evidence="8 10" id="KW-0520">NAD</keyword>
<evidence type="ECO:0000256" key="3">
    <source>
        <dbReference type="ARBA" id="ARBA00022448"/>
    </source>
</evidence>
<name>A0A2T0LQG7_9PSEU</name>
<keyword evidence="9 10" id="KW-0472">Membrane</keyword>
<comment type="caution">
    <text evidence="11">The sequence shown here is derived from an EMBL/GenBank/DDBJ whole genome shotgun (WGS) entry which is preliminary data.</text>
</comment>
<comment type="subunit">
    <text evidence="10">NDH-1 is composed of 14 different subunits. Subunits NuoA, H, J, K, L, M, N constitute the membrane sector of the complex.</text>
</comment>
<organism evidence="11 12">
    <name type="scientific">Prauserella shujinwangii</name>
    <dbReference type="NCBI Taxonomy" id="1453103"/>
    <lineage>
        <taxon>Bacteria</taxon>
        <taxon>Bacillati</taxon>
        <taxon>Actinomycetota</taxon>
        <taxon>Actinomycetes</taxon>
        <taxon>Pseudonocardiales</taxon>
        <taxon>Pseudonocardiaceae</taxon>
        <taxon>Prauserella</taxon>
    </lineage>
</organism>
<dbReference type="NCBIfam" id="NF004321">
    <property type="entry name" value="PRK05715.1-3"/>
    <property type="match status" value="1"/>
</dbReference>
<evidence type="ECO:0000313" key="11">
    <source>
        <dbReference type="EMBL" id="PRX45596.1"/>
    </source>
</evidence>
<keyword evidence="3 10" id="KW-0813">Transport</keyword>
<dbReference type="Pfam" id="PF00420">
    <property type="entry name" value="Oxidored_q2"/>
    <property type="match status" value="1"/>
</dbReference>
<dbReference type="Gene3D" id="1.10.287.3510">
    <property type="match status" value="1"/>
</dbReference>
<feature type="transmembrane region" description="Helical" evidence="10">
    <location>
        <begin position="6"/>
        <end position="23"/>
    </location>
</feature>
<keyword evidence="10" id="KW-1003">Cell membrane</keyword>
<keyword evidence="4 10" id="KW-0812">Transmembrane</keyword>
<evidence type="ECO:0000256" key="10">
    <source>
        <dbReference type="HAMAP-Rule" id="MF_01456"/>
    </source>
</evidence>
<evidence type="ECO:0000256" key="1">
    <source>
        <dbReference type="ARBA" id="ARBA00004141"/>
    </source>
</evidence>
<gene>
    <name evidence="10" type="primary">nuoK</name>
    <name evidence="11" type="ORF">B0I33_109259</name>
</gene>
<comment type="subcellular location">
    <subcellularLocation>
        <location evidence="10">Cell membrane</location>
        <topology evidence="10">Multi-pass membrane protein</topology>
    </subcellularLocation>
    <subcellularLocation>
        <location evidence="1">Membrane</location>
        <topology evidence="1">Multi-pass membrane protein</topology>
    </subcellularLocation>
</comment>
<dbReference type="Proteomes" id="UP000238362">
    <property type="component" value="Unassembled WGS sequence"/>
</dbReference>
<comment type="similarity">
    <text evidence="2 10">Belongs to the complex I subunit 4L family.</text>
</comment>
<feature type="transmembrane region" description="Helical" evidence="10">
    <location>
        <begin position="28"/>
        <end position="48"/>
    </location>
</feature>
<sequence length="99" mass="10803">MTPTYYLLLSALLFTIGAVGVLVRRNAVVVFMCVELMLNAVNLSLVTFGRINGEIDGQVMAFFVMVVAAAEVVVGLAIIMAIFRTRRSASIDDTNLLKY</sequence>
<reference evidence="11 12" key="1">
    <citation type="submission" date="2018-03" db="EMBL/GenBank/DDBJ databases">
        <title>Genomic Encyclopedia of Type Strains, Phase III (KMG-III): the genomes of soil and plant-associated and newly described type strains.</title>
        <authorList>
            <person name="Whitman W."/>
        </authorList>
    </citation>
    <scope>NUCLEOTIDE SEQUENCE [LARGE SCALE GENOMIC DNA]</scope>
    <source>
        <strain evidence="11 12">CGMCC 4.7125</strain>
    </source>
</reference>
<dbReference type="GO" id="GO:0048038">
    <property type="term" value="F:quinone binding"/>
    <property type="evidence" value="ECO:0007669"/>
    <property type="project" value="UniProtKB-KW"/>
</dbReference>
<dbReference type="NCBIfam" id="NF004320">
    <property type="entry name" value="PRK05715.1-2"/>
    <property type="match status" value="1"/>
</dbReference>
<dbReference type="InterPro" id="IPR001133">
    <property type="entry name" value="NADH_UbQ_OxRdtase_chain4L/K"/>
</dbReference>
<keyword evidence="6 10" id="KW-1278">Translocase</keyword>
<evidence type="ECO:0000256" key="9">
    <source>
        <dbReference type="ARBA" id="ARBA00023136"/>
    </source>
</evidence>
<evidence type="ECO:0000256" key="8">
    <source>
        <dbReference type="ARBA" id="ARBA00023027"/>
    </source>
</evidence>
<dbReference type="InterPro" id="IPR039428">
    <property type="entry name" value="NUOK/Mnh_C1-like"/>
</dbReference>
<keyword evidence="7 10" id="KW-1133">Transmembrane helix</keyword>
<evidence type="ECO:0000256" key="5">
    <source>
        <dbReference type="ARBA" id="ARBA00022719"/>
    </source>
</evidence>
<protein>
    <recommendedName>
        <fullName evidence="10">NADH-quinone oxidoreductase subunit K</fullName>
        <ecNumber evidence="10">7.1.1.-</ecNumber>
    </recommendedName>
    <alternativeName>
        <fullName evidence="10">NADH dehydrogenase I subunit K</fullName>
    </alternativeName>
    <alternativeName>
        <fullName evidence="10">NDH-1 subunit K</fullName>
    </alternativeName>
</protein>
<evidence type="ECO:0000256" key="7">
    <source>
        <dbReference type="ARBA" id="ARBA00022989"/>
    </source>
</evidence>
<evidence type="ECO:0000256" key="2">
    <source>
        <dbReference type="ARBA" id="ARBA00010519"/>
    </source>
</evidence>
<dbReference type="EC" id="7.1.1.-" evidence="10"/>
<comment type="function">
    <text evidence="10">NDH-1 shuttles electrons from NADH, via FMN and iron-sulfur (Fe-S) centers, to quinones in the respiratory chain. The immediate electron acceptor for the enzyme in this species is believed to be a menaquinone. Couples the redox reaction to proton translocation (for every two electrons transferred, four hydrogen ions are translocated across the cytoplasmic membrane), and thus conserves the redox energy in a proton gradient.</text>
</comment>
<keyword evidence="12" id="KW-1185">Reference proteome</keyword>
<dbReference type="GO" id="GO:0030964">
    <property type="term" value="C:NADH dehydrogenase complex"/>
    <property type="evidence" value="ECO:0007669"/>
    <property type="project" value="TreeGrafter"/>
</dbReference>
<dbReference type="GO" id="GO:0005886">
    <property type="term" value="C:plasma membrane"/>
    <property type="evidence" value="ECO:0007669"/>
    <property type="project" value="UniProtKB-SubCell"/>
</dbReference>
<evidence type="ECO:0000256" key="4">
    <source>
        <dbReference type="ARBA" id="ARBA00022692"/>
    </source>
</evidence>
<dbReference type="RefSeq" id="WP_106180781.1">
    <property type="nucleotide sequence ID" value="NZ_PVNH01000009.1"/>
</dbReference>
<evidence type="ECO:0000256" key="6">
    <source>
        <dbReference type="ARBA" id="ARBA00022967"/>
    </source>
</evidence>
<dbReference type="PANTHER" id="PTHR11434:SF21">
    <property type="entry name" value="NADH DEHYDROGENASE SUBUNIT 4L-RELATED"/>
    <property type="match status" value="1"/>
</dbReference>
<dbReference type="EMBL" id="PVNH01000009">
    <property type="protein sequence ID" value="PRX45596.1"/>
    <property type="molecule type" value="Genomic_DNA"/>
</dbReference>
<accession>A0A2T0LQG7</accession>
<proteinExistence type="inferred from homology"/>
<dbReference type="PANTHER" id="PTHR11434">
    <property type="entry name" value="NADH-UBIQUINONE OXIDOREDUCTASE SUBUNIT ND4L"/>
    <property type="match status" value="1"/>
</dbReference>
<dbReference type="GO" id="GO:0050136">
    <property type="term" value="F:NADH dehydrogenase (quinone) (non-electrogenic) activity"/>
    <property type="evidence" value="ECO:0007669"/>
    <property type="project" value="UniProtKB-UniRule"/>
</dbReference>